<dbReference type="Proteomes" id="UP001140087">
    <property type="component" value="Unassembled WGS sequence"/>
</dbReference>
<evidence type="ECO:0000313" key="1">
    <source>
        <dbReference type="EMBL" id="KAJ2796848.1"/>
    </source>
</evidence>
<name>A0ACC1KWP3_9FUNG</name>
<gene>
    <name evidence="1" type="ORF">H4R21_004552</name>
</gene>
<dbReference type="EMBL" id="JANBUN010001756">
    <property type="protein sequence ID" value="KAJ2796848.1"/>
    <property type="molecule type" value="Genomic_DNA"/>
</dbReference>
<keyword evidence="2" id="KW-1185">Reference proteome</keyword>
<reference evidence="1" key="1">
    <citation type="submission" date="2022-07" db="EMBL/GenBank/DDBJ databases">
        <title>Phylogenomic reconstructions and comparative analyses of Kickxellomycotina fungi.</title>
        <authorList>
            <person name="Reynolds N.K."/>
            <person name="Stajich J.E."/>
            <person name="Barry K."/>
            <person name="Grigoriev I.V."/>
            <person name="Crous P."/>
            <person name="Smith M.E."/>
        </authorList>
    </citation>
    <scope>NUCLEOTIDE SEQUENCE</scope>
    <source>
        <strain evidence="1">BCRC 34780</strain>
    </source>
</reference>
<comment type="caution">
    <text evidence="1">The sequence shown here is derived from an EMBL/GenBank/DDBJ whole genome shotgun (WGS) entry which is preliminary data.</text>
</comment>
<sequence>MRIAAIIAGLIAAVSLPGPASASPFNVSAESGSQDIDYKCAFRISFQLIGYVSTGSAIGAAALCSKSDGGDGYVAGAFSLTTKHGTALAAINEYKQRPAYNKEFDALIPTLEKYNETMSGSTDGLDAFCNAWTTAAKNEYDFYGAQIKVIRDMYEGPALEVARSLNIRYPLTRSAMTNVALMGGLGKQGDALGAVVAAANAEFAKDVKGTSGNSVKVGNYAVDEMVWLDAFLDAWDKLSNGASSSKSKIYASLYKNNHLQLDDMIAFTGFDNQPVSFKCEKLF</sequence>
<protein>
    <submittedName>
        <fullName evidence="1">Uncharacterized protein</fullName>
    </submittedName>
</protein>
<organism evidence="1 2">
    <name type="scientific">Coemansia helicoidea</name>
    <dbReference type="NCBI Taxonomy" id="1286919"/>
    <lineage>
        <taxon>Eukaryota</taxon>
        <taxon>Fungi</taxon>
        <taxon>Fungi incertae sedis</taxon>
        <taxon>Zoopagomycota</taxon>
        <taxon>Kickxellomycotina</taxon>
        <taxon>Kickxellomycetes</taxon>
        <taxon>Kickxellales</taxon>
        <taxon>Kickxellaceae</taxon>
        <taxon>Coemansia</taxon>
    </lineage>
</organism>
<evidence type="ECO:0000313" key="2">
    <source>
        <dbReference type="Proteomes" id="UP001140087"/>
    </source>
</evidence>
<proteinExistence type="predicted"/>
<accession>A0ACC1KWP3</accession>